<proteinExistence type="predicted"/>
<dbReference type="EMBL" id="SLZR01000023">
    <property type="protein sequence ID" value="TCS36706.1"/>
    <property type="molecule type" value="Genomic_DNA"/>
</dbReference>
<dbReference type="AlphaFoldDB" id="A0A4R3HU17"/>
<gene>
    <name evidence="1" type="ORF">BCF53_12330</name>
</gene>
<reference evidence="1 2" key="1">
    <citation type="submission" date="2019-03" db="EMBL/GenBank/DDBJ databases">
        <title>Genomic Encyclopedia of Archaeal and Bacterial Type Strains, Phase II (KMG-II): from individual species to whole genera.</title>
        <authorList>
            <person name="Goeker M."/>
        </authorList>
    </citation>
    <scope>NUCLEOTIDE SEQUENCE [LARGE SCALE GENOMIC DNA]</scope>
    <source>
        <strain evidence="1 2">DSM 15388</strain>
    </source>
</reference>
<keyword evidence="2" id="KW-1185">Reference proteome</keyword>
<evidence type="ECO:0000313" key="1">
    <source>
        <dbReference type="EMBL" id="TCS36706.1"/>
    </source>
</evidence>
<organism evidence="1 2">
    <name type="scientific">Reinekea marinisedimentorum</name>
    <dbReference type="NCBI Taxonomy" id="230495"/>
    <lineage>
        <taxon>Bacteria</taxon>
        <taxon>Pseudomonadati</taxon>
        <taxon>Pseudomonadota</taxon>
        <taxon>Gammaproteobacteria</taxon>
        <taxon>Oceanospirillales</taxon>
        <taxon>Saccharospirillaceae</taxon>
        <taxon>Reinekea</taxon>
    </lineage>
</organism>
<dbReference type="RefSeq" id="WP_132703749.1">
    <property type="nucleotide sequence ID" value="NZ_SLZR01000023.1"/>
</dbReference>
<sequence>MSQLYRRKSSEQWQSLVEAQQHSGLSAAKFCEQNQIAYTSFCKWKQRFPTSQVDRNERSQSDFVDLRSISPGSDKWHITLALGDGVELTLSRG</sequence>
<accession>A0A4R3HU17</accession>
<comment type="caution">
    <text evidence="1">The sequence shown here is derived from an EMBL/GenBank/DDBJ whole genome shotgun (WGS) entry which is preliminary data.</text>
</comment>
<dbReference type="Proteomes" id="UP000295793">
    <property type="component" value="Unassembled WGS sequence"/>
</dbReference>
<protein>
    <recommendedName>
        <fullName evidence="3">Transposase</fullName>
    </recommendedName>
</protein>
<evidence type="ECO:0008006" key="3">
    <source>
        <dbReference type="Google" id="ProtNLM"/>
    </source>
</evidence>
<dbReference type="OrthoDB" id="5769209at2"/>
<name>A0A4R3HU17_9GAMM</name>
<evidence type="ECO:0000313" key="2">
    <source>
        <dbReference type="Proteomes" id="UP000295793"/>
    </source>
</evidence>
<dbReference type="NCBIfam" id="NF047593">
    <property type="entry name" value="IS66_ISAeme5_TnpA"/>
    <property type="match status" value="1"/>
</dbReference>